<feature type="transmembrane region" description="Helical" evidence="1">
    <location>
        <begin position="52"/>
        <end position="73"/>
    </location>
</feature>
<protein>
    <submittedName>
        <fullName evidence="2">Uncharacterized protein</fullName>
    </submittedName>
</protein>
<dbReference type="EMBL" id="CP113257">
    <property type="protein sequence ID" value="WAE51191.1"/>
    <property type="molecule type" value="Genomic_DNA"/>
</dbReference>
<gene>
    <name evidence="2" type="ORF">OSV15_16100</name>
</gene>
<reference evidence="2" key="1">
    <citation type="submission" date="2022-11" db="EMBL/GenBank/DDBJ databases">
        <title>Genomic of Pseudomonas TF18.</title>
        <authorList>
            <person name="Liu T."/>
        </authorList>
    </citation>
    <scope>NUCLEOTIDE SEQUENCE</scope>
    <source>
        <strain evidence="2">TF18</strain>
    </source>
</reference>
<accession>A0AA47HXY7</accession>
<keyword evidence="1" id="KW-0812">Transmembrane</keyword>
<feature type="transmembrane region" description="Helical" evidence="1">
    <location>
        <begin position="29"/>
        <end position="46"/>
    </location>
</feature>
<evidence type="ECO:0000313" key="2">
    <source>
        <dbReference type="EMBL" id="WAE51191.1"/>
    </source>
</evidence>
<dbReference type="AlphaFoldDB" id="A0AA47HXY7"/>
<evidence type="ECO:0000256" key="1">
    <source>
        <dbReference type="SAM" id="Phobius"/>
    </source>
</evidence>
<feature type="transmembrane region" description="Helical" evidence="1">
    <location>
        <begin position="85"/>
        <end position="101"/>
    </location>
</feature>
<dbReference type="Proteomes" id="UP001164632">
    <property type="component" value="Chromosome"/>
</dbReference>
<name>A0AA47HXY7_9GAMM</name>
<keyword evidence="1" id="KW-0472">Membrane</keyword>
<feature type="transmembrane region" description="Helical" evidence="1">
    <location>
        <begin position="107"/>
        <end position="123"/>
    </location>
</feature>
<dbReference type="RefSeq" id="WP_267930810.1">
    <property type="nucleotide sequence ID" value="NZ_CP113257.1"/>
</dbReference>
<sequence length="128" mass="13748">MAAKARPDTPDRKQQSHKEAAMTIKPKHVFADLLSVGLSAALAFGSGALQDFAFYVLLVFVSLGWLALLCVGVKGEAAETIRDRVWWSGFLSVVQISALIFSGHPVLAAFSLVLSMLIVASAFKEQQA</sequence>
<keyword evidence="1" id="KW-1133">Transmembrane helix</keyword>
<organism evidence="2 3">
    <name type="scientific">Stutzerimonas frequens</name>
    <dbReference type="NCBI Taxonomy" id="2968969"/>
    <lineage>
        <taxon>Bacteria</taxon>
        <taxon>Pseudomonadati</taxon>
        <taxon>Pseudomonadota</taxon>
        <taxon>Gammaproteobacteria</taxon>
        <taxon>Pseudomonadales</taxon>
        <taxon>Pseudomonadaceae</taxon>
        <taxon>Stutzerimonas</taxon>
    </lineage>
</organism>
<proteinExistence type="predicted"/>
<evidence type="ECO:0000313" key="3">
    <source>
        <dbReference type="Proteomes" id="UP001164632"/>
    </source>
</evidence>